<dbReference type="AlphaFoldDB" id="A0A1H1L3V7"/>
<protein>
    <submittedName>
        <fullName evidence="1">Uncharacterized protein</fullName>
    </submittedName>
</protein>
<reference evidence="2" key="1">
    <citation type="submission" date="2016-10" db="EMBL/GenBank/DDBJ databases">
        <authorList>
            <person name="Varghese N."/>
            <person name="Submissions S."/>
        </authorList>
    </citation>
    <scope>NUCLEOTIDE SEQUENCE [LARGE SCALE GENOMIC DNA]</scope>
    <source>
        <strain evidence="2">DSM 22620</strain>
    </source>
</reference>
<dbReference type="Proteomes" id="UP000199480">
    <property type="component" value="Chromosome I"/>
</dbReference>
<gene>
    <name evidence="1" type="ORF">SAMN04489857_0676</name>
</gene>
<evidence type="ECO:0000313" key="1">
    <source>
        <dbReference type="EMBL" id="SDR69216.1"/>
    </source>
</evidence>
<sequence length="35" mass="3568">MLELISTAIICLTAVVIVATVCNALVSIHGNGGDR</sequence>
<proteinExistence type="predicted"/>
<name>A0A1H1L3V7_9ACTN</name>
<organism evidence="1 2">
    <name type="scientific">Parafannyhessea umbonata</name>
    <dbReference type="NCBI Taxonomy" id="604330"/>
    <lineage>
        <taxon>Bacteria</taxon>
        <taxon>Bacillati</taxon>
        <taxon>Actinomycetota</taxon>
        <taxon>Coriobacteriia</taxon>
        <taxon>Coriobacteriales</taxon>
        <taxon>Atopobiaceae</taxon>
        <taxon>Parafannyhessea</taxon>
    </lineage>
</organism>
<dbReference type="EMBL" id="LT629759">
    <property type="protein sequence ID" value="SDR69216.1"/>
    <property type="molecule type" value="Genomic_DNA"/>
</dbReference>
<accession>A0A1H1L3V7</accession>
<evidence type="ECO:0000313" key="2">
    <source>
        <dbReference type="Proteomes" id="UP000199480"/>
    </source>
</evidence>